<evidence type="ECO:0000313" key="1">
    <source>
        <dbReference type="EMBL" id="OCT55972.1"/>
    </source>
</evidence>
<sequence length="75" mass="8233">MNSRKKCGFRCRGAVNLITMAKTGGRRLITSNSLMPLCSPLFVYHFVGGGDTGKCKCCRAACEYQCTSHFQHPGE</sequence>
<name>A0A974BQ20_XENLA</name>
<proteinExistence type="predicted"/>
<dbReference type="EMBL" id="KV467961">
    <property type="protein sequence ID" value="OCT55972.1"/>
    <property type="molecule type" value="Genomic_DNA"/>
</dbReference>
<reference evidence="1" key="1">
    <citation type="submission" date="2016-05" db="EMBL/GenBank/DDBJ databases">
        <title>WGS assembly of Xenopus laevis.</title>
        <authorList>
            <person name="Session A."/>
            <person name="Uno Y."/>
            <person name="Kwon T."/>
            <person name="Chapman J."/>
            <person name="Toyoda A."/>
            <person name="Takahashi S."/>
            <person name="Fukui A."/>
            <person name="Hikosaka A."/>
            <person name="Putnam N."/>
            <person name="Stites J."/>
            <person name="Van Heeringen S."/>
            <person name="Quigley I."/>
            <person name="Heinz S."/>
            <person name="Hellsten U."/>
            <person name="Lyons J."/>
            <person name="Suzuki A."/>
            <person name="Kondo M."/>
            <person name="Ogino H."/>
            <person name="Ochi H."/>
            <person name="Bogdanovic O."/>
            <person name="Lister R."/>
            <person name="Georgiou G."/>
            <person name="Paranjpe S."/>
            <person name="Van Kruijsbergen I."/>
            <person name="Mozaffari S."/>
            <person name="Shu S."/>
            <person name="Schmutz J."/>
            <person name="Jenkins J."/>
            <person name="Grimwood J."/>
            <person name="Carlson J."/>
            <person name="Mitros T."/>
            <person name="Simakov O."/>
            <person name="Heald R."/>
            <person name="Miller K."/>
            <person name="Haudenschild C."/>
            <person name="Kuroki Y."/>
            <person name="Tanaka T."/>
            <person name="Michiue T."/>
            <person name="Watanabe M."/>
            <person name="Kinoshita T."/>
            <person name="Ohta Y."/>
            <person name="Mawaribuchi S."/>
            <person name="Suzuki Y."/>
            <person name="Haramoto Y."/>
            <person name="Yamamoto T."/>
            <person name="Takagi C."/>
            <person name="Kitzman J."/>
            <person name="Shendure J."/>
            <person name="Nakayama T."/>
            <person name="Izutsu Y."/>
            <person name="Robert J."/>
            <person name="Dichmann D."/>
            <person name="Flajnik M."/>
            <person name="Houston D."/>
            <person name="Marcotte E."/>
            <person name="Wallingford J."/>
            <person name="Ito Y."/>
            <person name="Asashima M."/>
            <person name="Ueno N."/>
            <person name="Matsuda Y."/>
            <person name="Jan Veenstra G."/>
            <person name="Fujiyama A."/>
            <person name="Harland R."/>
            <person name="Taira M."/>
            <person name="Rokhsar D.S."/>
        </authorList>
    </citation>
    <scope>NUCLEOTIDE SEQUENCE</scope>
    <source>
        <strain evidence="1">J</strain>
        <tissue evidence="1">Blood</tissue>
    </source>
</reference>
<organism evidence="1">
    <name type="scientific">Xenopus laevis</name>
    <name type="common">African clawed frog</name>
    <dbReference type="NCBI Taxonomy" id="8355"/>
    <lineage>
        <taxon>Eukaryota</taxon>
        <taxon>Metazoa</taxon>
        <taxon>Chordata</taxon>
        <taxon>Craniata</taxon>
        <taxon>Vertebrata</taxon>
        <taxon>Euteleostomi</taxon>
        <taxon>Amphibia</taxon>
        <taxon>Batrachia</taxon>
        <taxon>Anura</taxon>
        <taxon>Pipoidea</taxon>
        <taxon>Pipidae</taxon>
        <taxon>Xenopodinae</taxon>
        <taxon>Xenopus</taxon>
        <taxon>Xenopus</taxon>
    </lineage>
</organism>
<protein>
    <submittedName>
        <fullName evidence="1">Uncharacterized protein</fullName>
    </submittedName>
</protein>
<dbReference type="AlphaFoldDB" id="A0A974BQ20"/>
<dbReference type="Proteomes" id="UP000694892">
    <property type="component" value="Unassembled WGS sequence"/>
</dbReference>
<accession>A0A974BQ20</accession>
<gene>
    <name evidence="1" type="ORF">XELAEV_18004395mg</name>
</gene>